<protein>
    <submittedName>
        <fullName evidence="1 2">Uncharacterized protein</fullName>
    </submittedName>
</protein>
<proteinExistence type="predicted"/>
<dbReference type="AlphaFoldDB" id="B7PG17"/>
<gene>
    <name evidence="1" type="ORF">IscW_ISCW018180</name>
</gene>
<dbReference type="EMBL" id="ABJB010038374">
    <property type="status" value="NOT_ANNOTATED_CDS"/>
    <property type="molecule type" value="Genomic_DNA"/>
</dbReference>
<dbReference type="VEuPathDB" id="VectorBase:ISCW018180"/>
<dbReference type="EnsemblMetazoa" id="ISCW018180-RA">
    <property type="protein sequence ID" value="ISCW018180-PA"/>
    <property type="gene ID" value="ISCW018180"/>
</dbReference>
<dbReference type="VEuPathDB" id="VectorBase:ISCI018180"/>
<name>B7PG17_IXOSC</name>
<evidence type="ECO:0000313" key="2">
    <source>
        <dbReference type="EnsemblMetazoa" id="ISCW018180-PA"/>
    </source>
</evidence>
<keyword evidence="3" id="KW-1185">Reference proteome</keyword>
<dbReference type="Proteomes" id="UP000001555">
    <property type="component" value="Unassembled WGS sequence"/>
</dbReference>
<dbReference type="EMBL" id="DS705371">
    <property type="protein sequence ID" value="EEC05539.1"/>
    <property type="molecule type" value="Genomic_DNA"/>
</dbReference>
<evidence type="ECO:0000313" key="3">
    <source>
        <dbReference type="Proteomes" id="UP000001555"/>
    </source>
</evidence>
<dbReference type="InParanoid" id="B7PG17"/>
<dbReference type="HOGENOM" id="CLU_2280446_0_0_1"/>
<sequence length="102" mass="11217">MIFIQRAAPQHERTALLREQTCVQACAVIDSVKSSESKRIVHRVGLSSGIRVSEATTIKPLVPTQKQVAPEGSQDACHILAAASQLLVRVGHFKHEDTRQHI</sequence>
<evidence type="ECO:0000313" key="1">
    <source>
        <dbReference type="EMBL" id="EEC05539.1"/>
    </source>
</evidence>
<reference evidence="1 3" key="1">
    <citation type="submission" date="2008-03" db="EMBL/GenBank/DDBJ databases">
        <title>Annotation of Ixodes scapularis.</title>
        <authorList>
            <consortium name="Ixodes scapularis Genome Project Consortium"/>
            <person name="Caler E."/>
            <person name="Hannick L.I."/>
            <person name="Bidwell S."/>
            <person name="Joardar V."/>
            <person name="Thiagarajan M."/>
            <person name="Amedeo P."/>
            <person name="Galinsky K.J."/>
            <person name="Schobel S."/>
            <person name="Inman J."/>
            <person name="Hostetler J."/>
            <person name="Miller J."/>
            <person name="Hammond M."/>
            <person name="Megy K."/>
            <person name="Lawson D."/>
            <person name="Kodira C."/>
            <person name="Sutton G."/>
            <person name="Meyer J."/>
            <person name="Hill C.A."/>
            <person name="Birren B."/>
            <person name="Nene V."/>
            <person name="Collins F."/>
            <person name="Alarcon-Chaidez F."/>
            <person name="Wikel S."/>
            <person name="Strausberg R."/>
        </authorList>
    </citation>
    <scope>NUCLEOTIDE SEQUENCE [LARGE SCALE GENOMIC DNA]</scope>
    <source>
        <strain evidence="3">Wikel</strain>
        <strain evidence="1">Wikel colony</strain>
    </source>
</reference>
<accession>B7PG17</accession>
<reference evidence="2" key="2">
    <citation type="submission" date="2020-05" db="UniProtKB">
        <authorList>
            <consortium name="EnsemblMetazoa"/>
        </authorList>
    </citation>
    <scope>IDENTIFICATION</scope>
    <source>
        <strain evidence="2">wikel</strain>
    </source>
</reference>
<organism>
    <name type="scientific">Ixodes scapularis</name>
    <name type="common">Black-legged tick</name>
    <name type="synonym">Deer tick</name>
    <dbReference type="NCBI Taxonomy" id="6945"/>
    <lineage>
        <taxon>Eukaryota</taxon>
        <taxon>Metazoa</taxon>
        <taxon>Ecdysozoa</taxon>
        <taxon>Arthropoda</taxon>
        <taxon>Chelicerata</taxon>
        <taxon>Arachnida</taxon>
        <taxon>Acari</taxon>
        <taxon>Parasitiformes</taxon>
        <taxon>Ixodida</taxon>
        <taxon>Ixodoidea</taxon>
        <taxon>Ixodidae</taxon>
        <taxon>Ixodinae</taxon>
        <taxon>Ixodes</taxon>
    </lineage>
</organism>
<dbReference type="PaxDb" id="6945-B7PG17"/>